<dbReference type="InterPro" id="IPR001764">
    <property type="entry name" value="Glyco_hydro_3_N"/>
</dbReference>
<dbReference type="Pfam" id="PF00933">
    <property type="entry name" value="Glyco_hydro_3"/>
    <property type="match status" value="1"/>
</dbReference>
<evidence type="ECO:0000256" key="1">
    <source>
        <dbReference type="ARBA" id="ARBA00005336"/>
    </source>
</evidence>
<dbReference type="RefSeq" id="WP_301220822.1">
    <property type="nucleotide sequence ID" value="NZ_JAROCB010000007.1"/>
</dbReference>
<dbReference type="Gene3D" id="2.60.120.260">
    <property type="entry name" value="Galactose-binding domain-like"/>
    <property type="match status" value="1"/>
</dbReference>
<dbReference type="SUPFAM" id="SSF51445">
    <property type="entry name" value="(Trans)glycosidases"/>
    <property type="match status" value="1"/>
</dbReference>
<evidence type="ECO:0000313" key="5">
    <source>
        <dbReference type="Proteomes" id="UP001174210"/>
    </source>
</evidence>
<dbReference type="InterPro" id="IPR017853">
    <property type="entry name" value="GH"/>
</dbReference>
<accession>A0ABT8J322</accession>
<dbReference type="PROSITE" id="PS51820">
    <property type="entry name" value="PA14"/>
    <property type="match status" value="1"/>
</dbReference>
<dbReference type="GO" id="GO:0016787">
    <property type="term" value="F:hydrolase activity"/>
    <property type="evidence" value="ECO:0007669"/>
    <property type="project" value="UniProtKB-KW"/>
</dbReference>
<dbReference type="Gene3D" id="3.20.20.300">
    <property type="entry name" value="Glycoside hydrolase, family 3, N-terminal domain"/>
    <property type="match status" value="1"/>
</dbReference>
<dbReference type="PANTHER" id="PTHR42715">
    <property type="entry name" value="BETA-GLUCOSIDASE"/>
    <property type="match status" value="1"/>
</dbReference>
<dbReference type="PRINTS" id="PR00133">
    <property type="entry name" value="GLHYDRLASE3"/>
</dbReference>
<dbReference type="SUPFAM" id="SSF52279">
    <property type="entry name" value="Beta-D-glucan exohydrolase, C-terminal domain"/>
    <property type="match status" value="1"/>
</dbReference>
<dbReference type="EMBL" id="JAROCB010000007">
    <property type="protein sequence ID" value="MDN4599481.1"/>
    <property type="molecule type" value="Genomic_DNA"/>
</dbReference>
<organism evidence="4 5">
    <name type="scientific">Leifsonia virtsii</name>
    <dbReference type="NCBI Taxonomy" id="3035915"/>
    <lineage>
        <taxon>Bacteria</taxon>
        <taxon>Bacillati</taxon>
        <taxon>Actinomycetota</taxon>
        <taxon>Actinomycetes</taxon>
        <taxon>Micrococcales</taxon>
        <taxon>Microbacteriaceae</taxon>
        <taxon>Leifsonia</taxon>
    </lineage>
</organism>
<comment type="caution">
    <text evidence="4">The sequence shown here is derived from an EMBL/GenBank/DDBJ whole genome shotgun (WGS) entry which is preliminary data.</text>
</comment>
<proteinExistence type="inferred from homology"/>
<dbReference type="Proteomes" id="UP001174210">
    <property type="component" value="Unassembled WGS sequence"/>
</dbReference>
<dbReference type="InterPro" id="IPR013783">
    <property type="entry name" value="Ig-like_fold"/>
</dbReference>
<dbReference type="PANTHER" id="PTHR42715:SF10">
    <property type="entry name" value="BETA-GLUCOSIDASE"/>
    <property type="match status" value="1"/>
</dbReference>
<dbReference type="InterPro" id="IPR037524">
    <property type="entry name" value="PA14/GLEYA"/>
</dbReference>
<keyword evidence="5" id="KW-1185">Reference proteome</keyword>
<dbReference type="Pfam" id="PF01915">
    <property type="entry name" value="Glyco_hydro_3_C"/>
    <property type="match status" value="1"/>
</dbReference>
<evidence type="ECO:0000259" key="3">
    <source>
        <dbReference type="PROSITE" id="PS51820"/>
    </source>
</evidence>
<keyword evidence="2 4" id="KW-0378">Hydrolase</keyword>
<dbReference type="Gene3D" id="2.60.40.10">
    <property type="entry name" value="Immunoglobulins"/>
    <property type="match status" value="1"/>
</dbReference>
<name>A0ABT8J322_9MICO</name>
<reference evidence="4" key="1">
    <citation type="submission" date="2023-03" db="EMBL/GenBank/DDBJ databases">
        <title>MT1 and MT2 Draft Genomes of Novel Species.</title>
        <authorList>
            <person name="Venkateswaran K."/>
        </authorList>
    </citation>
    <scope>NUCLEOTIDE SEQUENCE</scope>
    <source>
        <strain evidence="4">F6_8S_P_1A</strain>
    </source>
</reference>
<dbReference type="Gene3D" id="3.40.50.1700">
    <property type="entry name" value="Glycoside hydrolase family 3 C-terminal domain"/>
    <property type="match status" value="1"/>
</dbReference>
<dbReference type="Pfam" id="PF14310">
    <property type="entry name" value="Fn3-like"/>
    <property type="match status" value="1"/>
</dbReference>
<gene>
    <name evidence="4" type="ORF">P5G59_20190</name>
</gene>
<dbReference type="InterPro" id="IPR036881">
    <property type="entry name" value="Glyco_hydro_3_C_sf"/>
</dbReference>
<protein>
    <submittedName>
        <fullName evidence="4">Glycoside hydrolase family 3 C-terminal domain-containing protein</fullName>
    </submittedName>
</protein>
<sequence length="812" mass="85761">MNPLTEHSPEIESRLAALTLEEKVQLLTGRDFWTTWPLEKIGLRRILVSDGPSGVRGEVWDERSPSLNLPSATALSSSWDPEIARRYGAASAVEARRKGVDVVLGPTINLHRSPLGGRHFEAFSEDPVLTAQLAAAYVRGVQENGVGATPKHYVANDFETDRFTADVRVSDRALRELYLRAFEDAITEAGAWLVMSAYNAINGATATENELLETPLNSEWGFDGVVISDWTAVRSIESARHSQDLAMPGPLGPWGDALVAAVRSGEVEEAAVDRKVRRILLLAARVGALEGVEPAVTAPVLVEDGIAFAREAAAEGSVLAVNDGILPLGRPGRIAVIGHNALHARTQGGGSATVLPERVISPVDGIRAAFPDAEVVYSLGAIVQEGLAELERDAMTNPATGGPGARVEFLDESGASVFTEDRLASALVYFGGDAPVSSLGTLVFETDLTMPETGAVRLGFASVATGRLIVDGELVLEATPEALGADLGAAFLAPPAASAPVDFQAGRSRRVRIELQPRKLEGGLGNALSVTIGTEPVETDAERLIADAVAAAAAADVAIVVVGTNARVESEGFDRSDLRLPGRQDDLVRAVLAANPRTVVVVNSGSPVELPWRNEAAAVLLTYFGGQEYGNAVADMLTGEREPGGRLPTTWPAAMADVPVLEVTPVDGVVRYDEGVHIGYRAWLRSGAAPAFPFGHGLGYTSWSLDHAATNGFDGDTAVVRVTATNTCDRPGKHVVQVYAEKADSAVDRPVRWLVGSAVVRAGAGESREVTVAVPRRALAHWDDGWQQEAGDFVLRVGSAVTDLPLAVTVTL</sequence>
<feature type="domain" description="PA14" evidence="3">
    <location>
        <begin position="400"/>
        <end position="549"/>
    </location>
</feature>
<dbReference type="InterPro" id="IPR026891">
    <property type="entry name" value="Fn3-like"/>
</dbReference>
<dbReference type="InterPro" id="IPR036962">
    <property type="entry name" value="Glyco_hydro_3_N_sf"/>
</dbReference>
<evidence type="ECO:0000256" key="2">
    <source>
        <dbReference type="ARBA" id="ARBA00022801"/>
    </source>
</evidence>
<dbReference type="SMART" id="SM01217">
    <property type="entry name" value="Fn3_like"/>
    <property type="match status" value="1"/>
</dbReference>
<dbReference type="SUPFAM" id="SSF56988">
    <property type="entry name" value="Anthrax protective antigen"/>
    <property type="match status" value="1"/>
</dbReference>
<dbReference type="InterPro" id="IPR050288">
    <property type="entry name" value="Cellulose_deg_GH3"/>
</dbReference>
<comment type="similarity">
    <text evidence="1">Belongs to the glycosyl hydrolase 3 family.</text>
</comment>
<evidence type="ECO:0000313" key="4">
    <source>
        <dbReference type="EMBL" id="MDN4599481.1"/>
    </source>
</evidence>
<dbReference type="InterPro" id="IPR002772">
    <property type="entry name" value="Glyco_hydro_3_C"/>
</dbReference>